<feature type="domain" description="HTH luxR-type" evidence="4">
    <location>
        <begin position="133"/>
        <end position="198"/>
    </location>
</feature>
<dbReference type="SMART" id="SM00421">
    <property type="entry name" value="HTH_LUXR"/>
    <property type="match status" value="1"/>
</dbReference>
<protein>
    <submittedName>
        <fullName evidence="5">Response regulator transcription factor</fullName>
    </submittedName>
</protein>
<dbReference type="InterPro" id="IPR016032">
    <property type="entry name" value="Sig_transdc_resp-reg_C-effctor"/>
</dbReference>
<dbReference type="Proteomes" id="UP000811899">
    <property type="component" value="Unassembled WGS sequence"/>
</dbReference>
<keyword evidence="3" id="KW-0804">Transcription</keyword>
<dbReference type="PANTHER" id="PTHR44688:SF16">
    <property type="entry name" value="DNA-BINDING TRANSCRIPTIONAL ACTIVATOR DEVR_DOSR"/>
    <property type="match status" value="1"/>
</dbReference>
<evidence type="ECO:0000256" key="3">
    <source>
        <dbReference type="ARBA" id="ARBA00023163"/>
    </source>
</evidence>
<dbReference type="AlphaFoldDB" id="A0AAW4L4V0"/>
<dbReference type="SUPFAM" id="SSF46894">
    <property type="entry name" value="C-terminal effector domain of the bipartite response regulators"/>
    <property type="match status" value="1"/>
</dbReference>
<keyword evidence="1" id="KW-0805">Transcription regulation</keyword>
<evidence type="ECO:0000256" key="2">
    <source>
        <dbReference type="ARBA" id="ARBA00023125"/>
    </source>
</evidence>
<dbReference type="GO" id="GO:0006355">
    <property type="term" value="P:regulation of DNA-templated transcription"/>
    <property type="evidence" value="ECO:0007669"/>
    <property type="project" value="InterPro"/>
</dbReference>
<keyword evidence="6" id="KW-1185">Reference proteome</keyword>
<name>A0AAW4L4V0_9BACT</name>
<dbReference type="InterPro" id="IPR036388">
    <property type="entry name" value="WH-like_DNA-bd_sf"/>
</dbReference>
<dbReference type="Gene3D" id="3.40.50.2300">
    <property type="match status" value="1"/>
</dbReference>
<sequence length="203" mass="22489">MSINVMINLSNLVLSNALAELLTRAPDGYQASVSNGKVHDNSFEPELMLVDAGSLKPEVFTRWPAAKVILFDTGLQENEIISILLSHKLDGVIATDTDTSLFLKALSVIHAGQVWIDNTKLKALLNYAESSARAKNTDKISRKEQEVIILVSQGFKNKEIADKLNISEQTVKAHISHIFRKVKVTNRSQLVPLAMKYRLPPLS</sequence>
<evidence type="ECO:0000313" key="5">
    <source>
        <dbReference type="EMBL" id="MBT0666031.1"/>
    </source>
</evidence>
<dbReference type="Gene3D" id="1.10.10.10">
    <property type="entry name" value="Winged helix-like DNA-binding domain superfamily/Winged helix DNA-binding domain"/>
    <property type="match status" value="1"/>
</dbReference>
<evidence type="ECO:0000313" key="6">
    <source>
        <dbReference type="Proteomes" id="UP000811899"/>
    </source>
</evidence>
<gene>
    <name evidence="5" type="ORF">KI809_17095</name>
</gene>
<dbReference type="InterPro" id="IPR000792">
    <property type="entry name" value="Tscrpt_reg_LuxR_C"/>
</dbReference>
<dbReference type="PROSITE" id="PS50043">
    <property type="entry name" value="HTH_LUXR_2"/>
    <property type="match status" value="1"/>
</dbReference>
<dbReference type="CDD" id="cd06170">
    <property type="entry name" value="LuxR_C_like"/>
    <property type="match status" value="1"/>
</dbReference>
<reference evidence="5 6" key="1">
    <citation type="submission" date="2021-05" db="EMBL/GenBank/DDBJ databases">
        <title>The draft genome of Geobacter pelophilus DSM 12255.</title>
        <authorList>
            <person name="Xu Z."/>
            <person name="Masuda Y."/>
            <person name="Itoh H."/>
            <person name="Senoo K."/>
        </authorList>
    </citation>
    <scope>NUCLEOTIDE SEQUENCE [LARGE SCALE GENOMIC DNA]</scope>
    <source>
        <strain evidence="5 6">DSM 12255</strain>
    </source>
</reference>
<dbReference type="PROSITE" id="PS00622">
    <property type="entry name" value="HTH_LUXR_1"/>
    <property type="match status" value="1"/>
</dbReference>
<evidence type="ECO:0000256" key="1">
    <source>
        <dbReference type="ARBA" id="ARBA00023015"/>
    </source>
</evidence>
<organism evidence="5 6">
    <name type="scientific">Geoanaerobacter pelophilus</name>
    <dbReference type="NCBI Taxonomy" id="60036"/>
    <lineage>
        <taxon>Bacteria</taxon>
        <taxon>Pseudomonadati</taxon>
        <taxon>Thermodesulfobacteriota</taxon>
        <taxon>Desulfuromonadia</taxon>
        <taxon>Geobacterales</taxon>
        <taxon>Geobacteraceae</taxon>
        <taxon>Geoanaerobacter</taxon>
    </lineage>
</organism>
<accession>A0AAW4L4V0</accession>
<evidence type="ECO:0000259" key="4">
    <source>
        <dbReference type="PROSITE" id="PS50043"/>
    </source>
</evidence>
<proteinExistence type="predicted"/>
<dbReference type="Pfam" id="PF00196">
    <property type="entry name" value="GerE"/>
    <property type="match status" value="1"/>
</dbReference>
<dbReference type="PANTHER" id="PTHR44688">
    <property type="entry name" value="DNA-BINDING TRANSCRIPTIONAL ACTIVATOR DEVR_DOSR"/>
    <property type="match status" value="1"/>
</dbReference>
<comment type="caution">
    <text evidence="5">The sequence shown here is derived from an EMBL/GenBank/DDBJ whole genome shotgun (WGS) entry which is preliminary data.</text>
</comment>
<dbReference type="PRINTS" id="PR00038">
    <property type="entry name" value="HTHLUXR"/>
</dbReference>
<keyword evidence="2" id="KW-0238">DNA-binding</keyword>
<dbReference type="GO" id="GO:0003677">
    <property type="term" value="F:DNA binding"/>
    <property type="evidence" value="ECO:0007669"/>
    <property type="project" value="UniProtKB-KW"/>
</dbReference>
<dbReference type="RefSeq" id="WP_214172801.1">
    <property type="nucleotide sequence ID" value="NZ_JAHCVJ010000008.1"/>
</dbReference>
<dbReference type="EMBL" id="JAHCVJ010000008">
    <property type="protein sequence ID" value="MBT0666031.1"/>
    <property type="molecule type" value="Genomic_DNA"/>
</dbReference>